<feature type="transmembrane region" description="Helical" evidence="23">
    <location>
        <begin position="168"/>
        <end position="189"/>
    </location>
</feature>
<evidence type="ECO:0000256" key="2">
    <source>
        <dbReference type="ARBA" id="ARBA00004752"/>
    </source>
</evidence>
<proteinExistence type="inferred from homology"/>
<evidence type="ECO:0000256" key="19">
    <source>
        <dbReference type="ARBA" id="ARBA00044770"/>
    </source>
</evidence>
<comment type="similarity">
    <text evidence="16">Belongs to the SEDS family. FtsW subfamily.</text>
</comment>
<feature type="transmembrane region" description="Helical" evidence="23">
    <location>
        <begin position="372"/>
        <end position="394"/>
    </location>
</feature>
<feature type="transmembrane region" description="Helical" evidence="23">
    <location>
        <begin position="306"/>
        <end position="329"/>
    </location>
</feature>
<dbReference type="Proteomes" id="UP001610861">
    <property type="component" value="Unassembled WGS sequence"/>
</dbReference>
<evidence type="ECO:0000256" key="11">
    <source>
        <dbReference type="ARBA" id="ARBA00023136"/>
    </source>
</evidence>
<dbReference type="InterPro" id="IPR018365">
    <property type="entry name" value="Cell_cycle_FtsW-rel_CS"/>
</dbReference>
<keyword evidence="3" id="KW-1003">Cell membrane</keyword>
<feature type="compositionally biased region" description="Pro residues" evidence="22">
    <location>
        <begin position="8"/>
        <end position="18"/>
    </location>
</feature>
<feature type="transmembrane region" description="Helical" evidence="23">
    <location>
        <begin position="107"/>
        <end position="129"/>
    </location>
</feature>
<keyword evidence="7 23" id="KW-0812">Transmembrane</keyword>
<evidence type="ECO:0000256" key="6">
    <source>
        <dbReference type="ARBA" id="ARBA00022679"/>
    </source>
</evidence>
<keyword evidence="13" id="KW-0961">Cell wall biogenesis/degradation</keyword>
<name>A0ABW7QBR4_9MICO</name>
<evidence type="ECO:0000256" key="21">
    <source>
        <dbReference type="ARBA" id="ARBA00049966"/>
    </source>
</evidence>
<comment type="pathway">
    <text evidence="2">Cell wall biogenesis; peptidoglycan biosynthesis.</text>
</comment>
<dbReference type="Pfam" id="PF01098">
    <property type="entry name" value="FTSW_RODA_SPOVE"/>
    <property type="match status" value="1"/>
</dbReference>
<keyword evidence="10 23" id="KW-1133">Transmembrane helix</keyword>
<comment type="catalytic activity">
    <reaction evidence="20">
        <text>[GlcNAc-(1-&gt;4)-Mur2Ac(oyl-L-Ala-gamma-D-Glu-L-Lys-D-Ala-D-Ala)](n)-di-trans,octa-cis-undecaprenyl diphosphate + beta-D-GlcNAc-(1-&gt;4)-Mur2Ac(oyl-L-Ala-gamma-D-Glu-L-Lys-D-Ala-D-Ala)-di-trans,octa-cis-undecaprenyl diphosphate = [GlcNAc-(1-&gt;4)-Mur2Ac(oyl-L-Ala-gamma-D-Glu-L-Lys-D-Ala-D-Ala)](n+1)-di-trans,octa-cis-undecaprenyl diphosphate + di-trans,octa-cis-undecaprenyl diphosphate + H(+)</text>
        <dbReference type="Rhea" id="RHEA:23708"/>
        <dbReference type="Rhea" id="RHEA-COMP:9602"/>
        <dbReference type="Rhea" id="RHEA-COMP:9603"/>
        <dbReference type="ChEBI" id="CHEBI:15378"/>
        <dbReference type="ChEBI" id="CHEBI:58405"/>
        <dbReference type="ChEBI" id="CHEBI:60033"/>
        <dbReference type="ChEBI" id="CHEBI:78435"/>
        <dbReference type="EC" id="2.4.99.28"/>
    </reaction>
</comment>
<evidence type="ECO:0000256" key="23">
    <source>
        <dbReference type="SAM" id="Phobius"/>
    </source>
</evidence>
<dbReference type="EMBL" id="JBIQWL010000009">
    <property type="protein sequence ID" value="MFH8252341.1"/>
    <property type="molecule type" value="Genomic_DNA"/>
</dbReference>
<feature type="transmembrane region" description="Helical" evidence="23">
    <location>
        <begin position="218"/>
        <end position="236"/>
    </location>
</feature>
<keyword evidence="25" id="KW-1185">Reference proteome</keyword>
<protein>
    <recommendedName>
        <fullName evidence="17">Probable peptidoglycan glycosyltransferase FtsW</fullName>
        <ecNumber evidence="19">2.4.99.28</ecNumber>
    </recommendedName>
    <alternativeName>
        <fullName evidence="18">Cell division protein FtsW</fullName>
    </alternativeName>
    <alternativeName>
        <fullName evidence="15">Cell wall polymerase</fullName>
    </alternativeName>
    <alternativeName>
        <fullName evidence="14">Peptidoglycan polymerase</fullName>
    </alternativeName>
</protein>
<evidence type="ECO:0000313" key="24">
    <source>
        <dbReference type="EMBL" id="MFH8252341.1"/>
    </source>
</evidence>
<dbReference type="NCBIfam" id="TIGR02614">
    <property type="entry name" value="ftsW"/>
    <property type="match status" value="1"/>
</dbReference>
<evidence type="ECO:0000256" key="7">
    <source>
        <dbReference type="ARBA" id="ARBA00022692"/>
    </source>
</evidence>
<evidence type="ECO:0000256" key="18">
    <source>
        <dbReference type="ARBA" id="ARBA00041418"/>
    </source>
</evidence>
<reference evidence="24 25" key="1">
    <citation type="submission" date="2024-09" db="EMBL/GenBank/DDBJ databases">
        <authorList>
            <person name="Pan X."/>
        </authorList>
    </citation>
    <scope>NUCLEOTIDE SEQUENCE [LARGE SCALE GENOMIC DNA]</scope>
    <source>
        <strain evidence="24 25">B2969</strain>
    </source>
</reference>
<sequence>MASTTTPTRPPAIHPDPAPAKRGLSARVNLGKVFAPLPSEFLLITSTALLLTGFGLVMILSATSATATAAGLPPYEAVLKQGMFALLGIPLMFIASRLPIEFWKRAAWPALILAILFQMLVFTPLGVTANGNRNWIVIAGIQAQPAEFLKLTIALWIGYVLFRKRTLLGSWVHVFIPLVPVTVLVLAAVMAGDDMGTAMVIALAALGALFFSGVKLRIFILPAILGAIGAAVFAAISPNRVARIMSFLDPNCLADYFDSCYQPLHGIWGLAGGGIFGLGLGNSKEKYSWLPAAANDYIFAIVGEELGLIGCIVVLGLFALFAVGAFHVIRKTDDPFVRIVSGAITVWIVGQALINIGVVLRVFPVLGVPLPFMSQGGTSLLSVLLACGILLSFARSLPTRGRTRPVRAARAPRAKIPG</sequence>
<feature type="transmembrane region" description="Helical" evidence="23">
    <location>
        <begin position="135"/>
        <end position="161"/>
    </location>
</feature>
<evidence type="ECO:0000256" key="4">
    <source>
        <dbReference type="ARBA" id="ARBA00022618"/>
    </source>
</evidence>
<dbReference type="PROSITE" id="PS00428">
    <property type="entry name" value="FTSW_RODA_SPOVE"/>
    <property type="match status" value="1"/>
</dbReference>
<evidence type="ECO:0000256" key="16">
    <source>
        <dbReference type="ARBA" id="ARBA00038053"/>
    </source>
</evidence>
<comment type="caution">
    <text evidence="24">The sequence shown here is derived from an EMBL/GenBank/DDBJ whole genome shotgun (WGS) entry which is preliminary data.</text>
</comment>
<evidence type="ECO:0000256" key="10">
    <source>
        <dbReference type="ARBA" id="ARBA00022989"/>
    </source>
</evidence>
<keyword evidence="6" id="KW-0808">Transferase</keyword>
<dbReference type="InterPro" id="IPR001182">
    <property type="entry name" value="FtsW/RodA"/>
</dbReference>
<evidence type="ECO:0000256" key="22">
    <source>
        <dbReference type="SAM" id="MobiDB-lite"/>
    </source>
</evidence>
<evidence type="ECO:0000256" key="1">
    <source>
        <dbReference type="ARBA" id="ARBA00004651"/>
    </source>
</evidence>
<evidence type="ECO:0000256" key="5">
    <source>
        <dbReference type="ARBA" id="ARBA00022676"/>
    </source>
</evidence>
<gene>
    <name evidence="24" type="primary">ftsW</name>
    <name evidence="24" type="ORF">ACH3VR_18390</name>
</gene>
<dbReference type="PANTHER" id="PTHR30474">
    <property type="entry name" value="CELL CYCLE PROTEIN"/>
    <property type="match status" value="1"/>
</dbReference>
<evidence type="ECO:0000256" key="17">
    <source>
        <dbReference type="ARBA" id="ARBA00041185"/>
    </source>
</evidence>
<feature type="transmembrane region" description="Helical" evidence="23">
    <location>
        <begin position="336"/>
        <end position="360"/>
    </location>
</feature>
<keyword evidence="11 23" id="KW-0472">Membrane</keyword>
<organism evidence="24 25">
    <name type="scientific">Microbacterium alkaliflavum</name>
    <dbReference type="NCBI Taxonomy" id="3248839"/>
    <lineage>
        <taxon>Bacteria</taxon>
        <taxon>Bacillati</taxon>
        <taxon>Actinomycetota</taxon>
        <taxon>Actinomycetes</taxon>
        <taxon>Micrococcales</taxon>
        <taxon>Microbacteriaceae</taxon>
        <taxon>Microbacterium</taxon>
    </lineage>
</organism>
<dbReference type="PANTHER" id="PTHR30474:SF2">
    <property type="entry name" value="PEPTIDOGLYCAN GLYCOSYLTRANSFERASE FTSW-RELATED"/>
    <property type="match status" value="1"/>
</dbReference>
<evidence type="ECO:0000256" key="15">
    <source>
        <dbReference type="ARBA" id="ARBA00033270"/>
    </source>
</evidence>
<evidence type="ECO:0000256" key="9">
    <source>
        <dbReference type="ARBA" id="ARBA00022984"/>
    </source>
</evidence>
<feature type="region of interest" description="Disordered" evidence="22">
    <location>
        <begin position="1"/>
        <end position="20"/>
    </location>
</feature>
<evidence type="ECO:0000313" key="25">
    <source>
        <dbReference type="Proteomes" id="UP001610861"/>
    </source>
</evidence>
<comment type="subcellular location">
    <subcellularLocation>
        <location evidence="1">Cell membrane</location>
        <topology evidence="1">Multi-pass membrane protein</topology>
    </subcellularLocation>
</comment>
<keyword evidence="8" id="KW-0133">Cell shape</keyword>
<dbReference type="EC" id="2.4.99.28" evidence="19"/>
<evidence type="ECO:0000256" key="13">
    <source>
        <dbReference type="ARBA" id="ARBA00023316"/>
    </source>
</evidence>
<keyword evidence="4" id="KW-0132">Cell division</keyword>
<evidence type="ECO:0000256" key="3">
    <source>
        <dbReference type="ARBA" id="ARBA00022475"/>
    </source>
</evidence>
<dbReference type="RefSeq" id="WP_397557774.1">
    <property type="nucleotide sequence ID" value="NZ_JBIQWL010000009.1"/>
</dbReference>
<keyword evidence="9" id="KW-0573">Peptidoglycan synthesis</keyword>
<evidence type="ECO:0000256" key="20">
    <source>
        <dbReference type="ARBA" id="ARBA00049902"/>
    </source>
</evidence>
<keyword evidence="5" id="KW-0328">Glycosyltransferase</keyword>
<feature type="transmembrane region" description="Helical" evidence="23">
    <location>
        <begin position="195"/>
        <end position="211"/>
    </location>
</feature>
<evidence type="ECO:0000256" key="8">
    <source>
        <dbReference type="ARBA" id="ARBA00022960"/>
    </source>
</evidence>
<evidence type="ECO:0000256" key="12">
    <source>
        <dbReference type="ARBA" id="ARBA00023306"/>
    </source>
</evidence>
<dbReference type="InterPro" id="IPR013437">
    <property type="entry name" value="FtsW"/>
</dbReference>
<keyword evidence="12" id="KW-0131">Cell cycle</keyword>
<comment type="function">
    <text evidence="21">Peptidoglycan polymerase that is essential for cell division.</text>
</comment>
<feature type="transmembrane region" description="Helical" evidence="23">
    <location>
        <begin position="82"/>
        <end position="100"/>
    </location>
</feature>
<accession>A0ABW7QBR4</accession>
<feature type="transmembrane region" description="Helical" evidence="23">
    <location>
        <begin position="41"/>
        <end position="62"/>
    </location>
</feature>
<evidence type="ECO:0000256" key="14">
    <source>
        <dbReference type="ARBA" id="ARBA00032370"/>
    </source>
</evidence>